<name>B5Y7Z2_COPPD</name>
<keyword evidence="2" id="KW-1185">Reference proteome</keyword>
<reference evidence="1 2" key="2">
    <citation type="journal article" date="2014" name="Genome Announc.">
        <title>Complete Genome Sequence of Coprothermobacter proteolyticus DSM 5265.</title>
        <authorList>
            <person name="Alexiev A."/>
            <person name="Coil D.A."/>
            <person name="Badger J.H."/>
            <person name="Enticknap J."/>
            <person name="Ward N."/>
            <person name="Robb F.T."/>
            <person name="Eisen J.A."/>
        </authorList>
    </citation>
    <scope>NUCLEOTIDE SEQUENCE [LARGE SCALE GENOMIC DNA]</scope>
    <source>
        <strain evidence="2">ATCC 35245 / DSM 5265 / OCM 4 / BT</strain>
    </source>
</reference>
<reference evidence="2" key="1">
    <citation type="submission" date="2008-08" db="EMBL/GenBank/DDBJ databases">
        <title>The complete genome sequence of Coprothermobacter proteolyticus strain ATCC 5245 / DSM 5265 / BT.</title>
        <authorList>
            <person name="Dodson R.J."/>
            <person name="Durkin A.S."/>
            <person name="Wu M."/>
            <person name="Eisen J."/>
            <person name="Sutton G."/>
        </authorList>
    </citation>
    <scope>NUCLEOTIDE SEQUENCE [LARGE SCALE GENOMIC DNA]</scope>
    <source>
        <strain evidence="2">ATCC 35245 / DSM 5265 / OCM 4 / BT</strain>
    </source>
</reference>
<accession>B5Y7Z2</accession>
<evidence type="ECO:0000313" key="2">
    <source>
        <dbReference type="Proteomes" id="UP000001732"/>
    </source>
</evidence>
<gene>
    <name evidence="1" type="ordered locus">COPRO5265_0530</name>
</gene>
<evidence type="ECO:0000313" key="1">
    <source>
        <dbReference type="EMBL" id="ACI17428.1"/>
    </source>
</evidence>
<organism evidence="1 2">
    <name type="scientific">Coprothermobacter proteolyticus (strain ATCC 35245 / DSM 5265 / OCM 4 / BT)</name>
    <dbReference type="NCBI Taxonomy" id="309798"/>
    <lineage>
        <taxon>Bacteria</taxon>
        <taxon>Pseudomonadati</taxon>
        <taxon>Coprothermobacterota</taxon>
        <taxon>Coprothermobacteria</taxon>
        <taxon>Coprothermobacterales</taxon>
        <taxon>Coprothermobacteraceae</taxon>
        <taxon>Coprothermobacter</taxon>
    </lineage>
</organism>
<sequence length="34" mass="3798">MTRITTKGGKNIVPVIKKNMLSTMFYSIVSGHML</sequence>
<proteinExistence type="predicted"/>
<dbReference type="AlphaFoldDB" id="B5Y7Z2"/>
<dbReference type="EMBL" id="CP001145">
    <property type="protein sequence ID" value="ACI17428.1"/>
    <property type="molecule type" value="Genomic_DNA"/>
</dbReference>
<protein>
    <submittedName>
        <fullName evidence="1">Uncharacterized protein</fullName>
    </submittedName>
</protein>
<dbReference type="Proteomes" id="UP000001732">
    <property type="component" value="Chromosome"/>
</dbReference>